<dbReference type="AlphaFoldDB" id="A0A5B7CM49"/>
<reference evidence="1 2" key="1">
    <citation type="submission" date="2019-05" db="EMBL/GenBank/DDBJ databases">
        <title>Another draft genome of Portunus trituberculatus and its Hox gene families provides insights of decapod evolution.</title>
        <authorList>
            <person name="Jeong J.-H."/>
            <person name="Song I."/>
            <person name="Kim S."/>
            <person name="Choi T."/>
            <person name="Kim D."/>
            <person name="Ryu S."/>
            <person name="Kim W."/>
        </authorList>
    </citation>
    <scope>NUCLEOTIDE SEQUENCE [LARGE SCALE GENOMIC DNA]</scope>
    <source>
        <tissue evidence="1">Muscle</tissue>
    </source>
</reference>
<evidence type="ECO:0000313" key="2">
    <source>
        <dbReference type="Proteomes" id="UP000324222"/>
    </source>
</evidence>
<accession>A0A5B7CM49</accession>
<proteinExistence type="predicted"/>
<sequence>MGRGRSDGYWRLPVGGCVAGRRRVGGRAGARGGLGLTPWLGGRPSGGAVQFMPSIRPCPNISTGTSAILQAKYTGFHEAITNVQINC</sequence>
<evidence type="ECO:0000313" key="1">
    <source>
        <dbReference type="EMBL" id="MPC10697.1"/>
    </source>
</evidence>
<keyword evidence="2" id="KW-1185">Reference proteome</keyword>
<organism evidence="1 2">
    <name type="scientific">Portunus trituberculatus</name>
    <name type="common">Swimming crab</name>
    <name type="synonym">Neptunus trituberculatus</name>
    <dbReference type="NCBI Taxonomy" id="210409"/>
    <lineage>
        <taxon>Eukaryota</taxon>
        <taxon>Metazoa</taxon>
        <taxon>Ecdysozoa</taxon>
        <taxon>Arthropoda</taxon>
        <taxon>Crustacea</taxon>
        <taxon>Multicrustacea</taxon>
        <taxon>Malacostraca</taxon>
        <taxon>Eumalacostraca</taxon>
        <taxon>Eucarida</taxon>
        <taxon>Decapoda</taxon>
        <taxon>Pleocyemata</taxon>
        <taxon>Brachyura</taxon>
        <taxon>Eubrachyura</taxon>
        <taxon>Portunoidea</taxon>
        <taxon>Portunidae</taxon>
        <taxon>Portuninae</taxon>
        <taxon>Portunus</taxon>
    </lineage>
</organism>
<gene>
    <name evidence="1" type="ORF">E2C01_003337</name>
</gene>
<name>A0A5B7CM49_PORTR</name>
<dbReference type="Proteomes" id="UP000324222">
    <property type="component" value="Unassembled WGS sequence"/>
</dbReference>
<protein>
    <submittedName>
        <fullName evidence="1">Uncharacterized protein</fullName>
    </submittedName>
</protein>
<dbReference type="EMBL" id="VSRR010000127">
    <property type="protein sequence ID" value="MPC10697.1"/>
    <property type="molecule type" value="Genomic_DNA"/>
</dbReference>
<comment type="caution">
    <text evidence="1">The sequence shown here is derived from an EMBL/GenBank/DDBJ whole genome shotgun (WGS) entry which is preliminary data.</text>
</comment>